<organism evidence="2 3">
    <name type="scientific">Lutibacter oricola</name>
    <dbReference type="NCBI Taxonomy" id="762486"/>
    <lineage>
        <taxon>Bacteria</taxon>
        <taxon>Pseudomonadati</taxon>
        <taxon>Bacteroidota</taxon>
        <taxon>Flavobacteriia</taxon>
        <taxon>Flavobacteriales</taxon>
        <taxon>Flavobacteriaceae</taxon>
        <taxon>Lutibacter</taxon>
    </lineage>
</organism>
<gene>
    <name evidence="2" type="ORF">SAMN05444411_106120</name>
</gene>
<feature type="signal peptide" evidence="1">
    <location>
        <begin position="1"/>
        <end position="24"/>
    </location>
</feature>
<dbReference type="EMBL" id="FNNJ01000006">
    <property type="protein sequence ID" value="SDX51666.1"/>
    <property type="molecule type" value="Genomic_DNA"/>
</dbReference>
<reference evidence="2 3" key="1">
    <citation type="submission" date="2016-10" db="EMBL/GenBank/DDBJ databases">
        <authorList>
            <person name="de Groot N.N."/>
        </authorList>
    </citation>
    <scope>NUCLEOTIDE SEQUENCE [LARGE SCALE GENOMIC DNA]</scope>
    <source>
        <strain evidence="2 3">DSM 24956</strain>
    </source>
</reference>
<dbReference type="RefSeq" id="WP_139170957.1">
    <property type="nucleotide sequence ID" value="NZ_FNNJ01000006.1"/>
</dbReference>
<dbReference type="Proteomes" id="UP000199595">
    <property type="component" value="Unassembled WGS sequence"/>
</dbReference>
<protein>
    <submittedName>
        <fullName evidence="2">Uncharacterized protein</fullName>
    </submittedName>
</protein>
<accession>A0A1H3CC33</accession>
<evidence type="ECO:0000256" key="1">
    <source>
        <dbReference type="SAM" id="SignalP"/>
    </source>
</evidence>
<evidence type="ECO:0000313" key="3">
    <source>
        <dbReference type="Proteomes" id="UP000199595"/>
    </source>
</evidence>
<proteinExistence type="predicted"/>
<evidence type="ECO:0000313" key="2">
    <source>
        <dbReference type="EMBL" id="SDX51666.1"/>
    </source>
</evidence>
<dbReference type="AlphaFoldDB" id="A0A1H3CC33"/>
<keyword evidence="1" id="KW-0732">Signal</keyword>
<name>A0A1H3CC33_9FLAO</name>
<feature type="chain" id="PRO_5011673533" evidence="1">
    <location>
        <begin position="25"/>
        <end position="813"/>
    </location>
</feature>
<sequence>MFYKRLIRVLLFTLCVTYVQIGFAQKVTVINQKGTKIDVVNNTVTTSTTAPSNPNTDDIWFDTTNNLTKVFNGTGWDELGGVNTKFEVVGTNLEITDSNGTLSIPISSINTDAQTIALSDDIITLSNGTGADTTVDLSGYISSDNQNLTGATLTGTSLEIEIEDGDPVTVDLGALVNDTDFDITNEIQDLSLSGNDLTITNNTGATTIDLSPYLDNTDAQTIALSGDTITLSNGTGADTTVDLSGYISSDNQNLTRATLTGTSLEIEIEDGNPVTVDLGALVNDTDFDITNEIQDLSLSGNDLTITNNTGATTIDLSPYLDNTDAQTIALSGDTITLSNGTGADTTVDLSGYISSDNQNLTGATLTGTSLEIEIEDGNPVTVELGALVNDADFDITNELSNLSLDPVTNILTLTNPATSGNEVDLSNISTDDQEINFFAFNGSTFELQVGIESGGAPKMVNLSALYADGTETEINAGTNIQILGDGSSTLPYVINNTFTEVDGSITNEINTAFSVVDVSGTDYLRITDSNGNLDVPLSDLEHTGTTGSLFFAGIDGKPTEDNVELFFDNTNNRLGIGTNSPTNKLEVSGATGTQGVLNSNGTVNEPSYRFKNDTNTGFYRPAADEIGLTVGGIEALNIDETSNSTTVTIKETLKLDGDVLDSNGDAGTAGQVLSSTVSGTDWVDAPAAPSLTIEKETIGYVFAAAQIQGNGTNLFKIGCSVSRTAVGRYTVTFDNAHPNGAAYDISFGAQVENANNRRDSRIVSVETGSQTANGFNVLVLTGDNGTTADVFVDEVWYFNTSATKEVVVDVKLN</sequence>
<keyword evidence="3" id="KW-1185">Reference proteome</keyword>
<dbReference type="STRING" id="762486.SAMN05444411_106120"/>
<dbReference type="OrthoDB" id="1388061at2"/>